<dbReference type="OrthoDB" id="5325112at2759"/>
<protein>
    <submittedName>
        <fullName evidence="7">Tetratricopeptide-like helical domain-containing protein</fullName>
    </submittedName>
</protein>
<sequence length="1310" mass="154435">MIYEEDDNNDLRQQNLGKRNSGGQIDEEEDEKNEDQFEDNMLTSSSNIRLNTAGGVNSQSRNMTQRVIDGNQQVTRNQTQTGAKSQGGFGVPTHRQNKRPISILKNKKAQVGLKSTFHHSASQHFWGTLGDQDNSNPDSPSGFRTKEDKTNQKTITDINFFECREVTNCEFIYEHSDKNTSNRGGGLLDSLGRLFTRSSGQAEITAMCGIKDLLALGFSNGVLILFDIDRNEIVFSHKHFTKNDKPIDKLKLFQMDIKNNLDDQINLLLSLSEGLLTYHRFPKIQMVDELILENNIIDFQPYQISNSSFLATLHKSPKELKIFRLNSRLEYKYVTKVRLDHIPMAFTVYRDIFLISYQQYAEYLRIDNKGKETETVTRFSLWQNDEADQKYMPFPVFDESTQAFVITKENYSFYMDVKGVYDREFNKIMWSDHVMQVEIVRPYLVGFLQNSIEIKNIFNPNRVVQKIELLQSTICRHTVAQNHISLRELDSMYILLNRKQSNIKVLLKMSQIDPRVQISMLIERKLYSTGLKFCDFLLDNNFEGMTRDQYDKLQREKGFYNFIVKRRYYIAKEIFKEYRVPLQLVILLFSEIYPSIFIQKLIEMFDINIKEIPYYELQKQKEMGGMFDYQIKSGFISRSSGTGLNPYMTGGNNPLGNTLQDNDMFLKNEIDPEKLQAMREFLHYFIKKRNELIKKIEKLSLIEKAGSGLDKYQTAAINEGFQSLYSPMQYQQQQQNEQFSTIQGYGGSVPNQGIQSLAGQSPSIYTGINQMRQQIPRKRSFERVNNYEEQNNPFDLEIIPDKRYHQSDNENTDQKISQLYYLRIMTEFFIFHSLILLIKSDEEKDKLVLRNEFYSLIKNDNALPSDFCKDLFFNYEMYDEALLFLFYRREYKELLMLIQREFERNKADKQSRHYWCSKFIKYCKKINELGNEDFAIQHTDWIFQVNIDVGLECLKKFDKKDPFKSDKILRYIKDQGGLQACLKYLEYLTLECGVEDRPIHTELACLYVSYIAISLEQYTLQEEHTWDTNNSNIINQISFNSELADQDERIYGIFTNNINIIELRKKLMTLFDNSDLFEPQPILELMPANYLTKEKVLLLIKSRRYKEAFGICVDQLKDVEYAMKVAHRGYKWHRDKSIYFYVFVKLLQSGEREQAMSILQKNFHFVSPEQITKHLAEQESFDQGMNRFYQRSFVEMEKVNKELAVLKNLTSYEYFQIAEELYEETNKHIVITEDTECYSCKKKILQYPFYYVPETQHIMHYFCFQNENREYYSAQFQQQLRQQEPIQSNIMHTAAPGINEISPNKNLPVN</sequence>
<name>A0A078AIZ1_STYLE</name>
<dbReference type="GO" id="GO:0016020">
    <property type="term" value="C:membrane"/>
    <property type="evidence" value="ECO:0007669"/>
    <property type="project" value="TreeGrafter"/>
</dbReference>
<evidence type="ECO:0000259" key="6">
    <source>
        <dbReference type="PROSITE" id="PS50219"/>
    </source>
</evidence>
<feature type="region of interest" description="Disordered" evidence="5">
    <location>
        <begin position="1"/>
        <end position="34"/>
    </location>
</feature>
<evidence type="ECO:0000256" key="3">
    <source>
        <dbReference type="ARBA" id="ARBA00022490"/>
    </source>
</evidence>
<feature type="region of interest" description="Disordered" evidence="5">
    <location>
        <begin position="125"/>
        <end position="149"/>
    </location>
</feature>
<dbReference type="GO" id="GO:0034058">
    <property type="term" value="P:endosomal vesicle fusion"/>
    <property type="evidence" value="ECO:0007669"/>
    <property type="project" value="TreeGrafter"/>
</dbReference>
<dbReference type="InParanoid" id="A0A078AIZ1"/>
<evidence type="ECO:0000256" key="4">
    <source>
        <dbReference type="ARBA" id="ARBA00022927"/>
    </source>
</evidence>
<feature type="compositionally biased region" description="Polar residues" evidence="5">
    <location>
        <begin position="125"/>
        <end position="139"/>
    </location>
</feature>
<dbReference type="Pfam" id="PF00780">
    <property type="entry name" value="CNH"/>
    <property type="match status" value="1"/>
</dbReference>
<evidence type="ECO:0000256" key="2">
    <source>
        <dbReference type="ARBA" id="ARBA00022448"/>
    </source>
</evidence>
<dbReference type="PANTHER" id="PTHR12894:SF27">
    <property type="entry name" value="TRANSFORMING GROWTH FACTOR-BETA RECEPTOR-ASSOCIATED PROTEIN 1"/>
    <property type="match status" value="1"/>
</dbReference>
<accession>A0A078AIZ1</accession>
<evidence type="ECO:0000313" key="7">
    <source>
        <dbReference type="EMBL" id="CDW80773.1"/>
    </source>
</evidence>
<keyword evidence="3" id="KW-0963">Cytoplasm</keyword>
<dbReference type="GO" id="GO:0015031">
    <property type="term" value="P:protein transport"/>
    <property type="evidence" value="ECO:0007669"/>
    <property type="project" value="UniProtKB-KW"/>
</dbReference>
<keyword evidence="4" id="KW-0653">Protein transport</keyword>
<dbReference type="InterPro" id="IPR001180">
    <property type="entry name" value="CNH_dom"/>
</dbReference>
<evidence type="ECO:0000313" key="8">
    <source>
        <dbReference type="Proteomes" id="UP000039865"/>
    </source>
</evidence>
<dbReference type="PANTHER" id="PTHR12894">
    <property type="entry name" value="CNH DOMAIN CONTAINING"/>
    <property type="match status" value="1"/>
</dbReference>
<feature type="compositionally biased region" description="Polar residues" evidence="5">
    <location>
        <begin position="71"/>
        <end position="84"/>
    </location>
</feature>
<dbReference type="GO" id="GO:0005737">
    <property type="term" value="C:cytoplasm"/>
    <property type="evidence" value="ECO:0007669"/>
    <property type="project" value="UniProtKB-SubCell"/>
</dbReference>
<dbReference type="EMBL" id="CCKQ01009296">
    <property type="protein sequence ID" value="CDW80773.1"/>
    <property type="molecule type" value="Genomic_DNA"/>
</dbReference>
<feature type="region of interest" description="Disordered" evidence="5">
    <location>
        <begin position="71"/>
        <end position="100"/>
    </location>
</feature>
<comment type="subcellular location">
    <subcellularLocation>
        <location evidence="1">Cytoplasm</location>
    </subcellularLocation>
</comment>
<dbReference type="InterPro" id="IPR032914">
    <property type="entry name" value="Vam6/VPS39/TRAP1"/>
</dbReference>
<feature type="compositionally biased region" description="Acidic residues" evidence="5">
    <location>
        <begin position="25"/>
        <end position="34"/>
    </location>
</feature>
<reference evidence="7 8" key="1">
    <citation type="submission" date="2014-06" db="EMBL/GenBank/DDBJ databases">
        <authorList>
            <person name="Swart Estienne"/>
        </authorList>
    </citation>
    <scope>NUCLEOTIDE SEQUENCE [LARGE SCALE GENOMIC DNA]</scope>
    <source>
        <strain evidence="7 8">130c</strain>
    </source>
</reference>
<evidence type="ECO:0000256" key="1">
    <source>
        <dbReference type="ARBA" id="ARBA00004496"/>
    </source>
</evidence>
<dbReference type="Proteomes" id="UP000039865">
    <property type="component" value="Unassembled WGS sequence"/>
</dbReference>
<feature type="domain" description="CNH" evidence="6">
    <location>
        <begin position="201"/>
        <end position="482"/>
    </location>
</feature>
<keyword evidence="8" id="KW-1185">Reference proteome</keyword>
<evidence type="ECO:0000256" key="5">
    <source>
        <dbReference type="SAM" id="MobiDB-lite"/>
    </source>
</evidence>
<dbReference type="PROSITE" id="PS50219">
    <property type="entry name" value="CNH"/>
    <property type="match status" value="1"/>
</dbReference>
<organism evidence="7 8">
    <name type="scientific">Stylonychia lemnae</name>
    <name type="common">Ciliate</name>
    <dbReference type="NCBI Taxonomy" id="5949"/>
    <lineage>
        <taxon>Eukaryota</taxon>
        <taxon>Sar</taxon>
        <taxon>Alveolata</taxon>
        <taxon>Ciliophora</taxon>
        <taxon>Intramacronucleata</taxon>
        <taxon>Spirotrichea</taxon>
        <taxon>Stichotrichia</taxon>
        <taxon>Sporadotrichida</taxon>
        <taxon>Oxytrichidae</taxon>
        <taxon>Stylonychinae</taxon>
        <taxon>Stylonychia</taxon>
    </lineage>
</organism>
<proteinExistence type="predicted"/>
<gene>
    <name evidence="7" type="primary">Contig4982.g5329</name>
    <name evidence="7" type="ORF">STYLEM_9777</name>
</gene>
<feature type="compositionally biased region" description="Polar residues" evidence="5">
    <location>
        <begin position="11"/>
        <end position="23"/>
    </location>
</feature>
<dbReference type="GO" id="GO:0006914">
    <property type="term" value="P:autophagy"/>
    <property type="evidence" value="ECO:0007669"/>
    <property type="project" value="TreeGrafter"/>
</dbReference>
<keyword evidence="2" id="KW-0813">Transport</keyword>